<keyword evidence="4" id="KW-1185">Reference proteome</keyword>
<accession>A0A183H3M5</accession>
<evidence type="ECO:0000313" key="4">
    <source>
        <dbReference type="Proteomes" id="UP000267606"/>
    </source>
</evidence>
<dbReference type="InterPro" id="IPR003582">
    <property type="entry name" value="ShKT_dom"/>
</dbReference>
<reference evidence="3 4" key="2">
    <citation type="submission" date="2018-11" db="EMBL/GenBank/DDBJ databases">
        <authorList>
            <consortium name="Pathogen Informatics"/>
        </authorList>
    </citation>
    <scope>NUCLEOTIDE SEQUENCE [LARGE SCALE GENOMIC DNA]</scope>
</reference>
<dbReference type="WBParaSite" id="OFLC_0000208401-mRNA-1">
    <property type="protein sequence ID" value="OFLC_0000208401-mRNA-1"/>
    <property type="gene ID" value="OFLC_0000208401"/>
</dbReference>
<name>A0A183H3M5_9BILA</name>
<gene>
    <name evidence="3" type="ORF">OFLC_LOCUS2085</name>
</gene>
<organism evidence="5">
    <name type="scientific">Onchocerca flexuosa</name>
    <dbReference type="NCBI Taxonomy" id="387005"/>
    <lineage>
        <taxon>Eukaryota</taxon>
        <taxon>Metazoa</taxon>
        <taxon>Ecdysozoa</taxon>
        <taxon>Nematoda</taxon>
        <taxon>Chromadorea</taxon>
        <taxon>Rhabditida</taxon>
        <taxon>Spirurina</taxon>
        <taxon>Spiruromorpha</taxon>
        <taxon>Filarioidea</taxon>
        <taxon>Onchocercidae</taxon>
        <taxon>Onchocerca</taxon>
    </lineage>
</organism>
<dbReference type="AlphaFoldDB" id="A0A183H3M5"/>
<dbReference type="PROSITE" id="PS51670">
    <property type="entry name" value="SHKT"/>
    <property type="match status" value="1"/>
</dbReference>
<proteinExistence type="predicted"/>
<dbReference type="Pfam" id="PF01549">
    <property type="entry name" value="ShK"/>
    <property type="match status" value="1"/>
</dbReference>
<dbReference type="STRING" id="387005.A0A183H3M5"/>
<evidence type="ECO:0000256" key="1">
    <source>
        <dbReference type="PROSITE-ProRule" id="PRU01005"/>
    </source>
</evidence>
<sequence>MQGSVPITVQFATTIGDATVSSMLSTRSTVTITSTSNNDNSTGTTDIQGVDLEKMRYCSDRHPYCKILKTLLKNFCVIYSRFVQDYCAYTCGKC</sequence>
<protein>
    <submittedName>
        <fullName evidence="5">ShKT domain-containing protein</fullName>
    </submittedName>
</protein>
<dbReference type="Proteomes" id="UP000267606">
    <property type="component" value="Unassembled WGS sequence"/>
</dbReference>
<evidence type="ECO:0000313" key="3">
    <source>
        <dbReference type="EMBL" id="VDO31822.1"/>
    </source>
</evidence>
<reference evidence="5" key="1">
    <citation type="submission" date="2016-06" db="UniProtKB">
        <authorList>
            <consortium name="WormBaseParasite"/>
        </authorList>
    </citation>
    <scope>IDENTIFICATION</scope>
</reference>
<dbReference type="EMBL" id="UZAJ01001130">
    <property type="protein sequence ID" value="VDO31822.1"/>
    <property type="molecule type" value="Genomic_DNA"/>
</dbReference>
<evidence type="ECO:0000259" key="2">
    <source>
        <dbReference type="PROSITE" id="PS51670"/>
    </source>
</evidence>
<feature type="domain" description="ShKT" evidence="2">
    <location>
        <begin position="58"/>
        <end position="94"/>
    </location>
</feature>
<evidence type="ECO:0000313" key="5">
    <source>
        <dbReference type="WBParaSite" id="OFLC_0000208401-mRNA-1"/>
    </source>
</evidence>
<comment type="caution">
    <text evidence="1">Lacks conserved residue(s) required for the propagation of feature annotation.</text>
</comment>